<comment type="caution">
    <text evidence="3">The sequence shown here is derived from an EMBL/GenBank/DDBJ whole genome shotgun (WGS) entry which is preliminary data.</text>
</comment>
<keyword evidence="2" id="KW-0812">Transmembrane</keyword>
<feature type="transmembrane region" description="Helical" evidence="2">
    <location>
        <begin position="70"/>
        <end position="87"/>
    </location>
</feature>
<feature type="compositionally biased region" description="Acidic residues" evidence="1">
    <location>
        <begin position="271"/>
        <end position="280"/>
    </location>
</feature>
<keyword evidence="2" id="KW-1133">Transmembrane helix</keyword>
<gene>
    <name evidence="3" type="ORF">RFI_30020</name>
</gene>
<dbReference type="Proteomes" id="UP000023152">
    <property type="component" value="Unassembled WGS sequence"/>
</dbReference>
<feature type="transmembrane region" description="Helical" evidence="2">
    <location>
        <begin position="319"/>
        <end position="342"/>
    </location>
</feature>
<dbReference type="EMBL" id="ASPP01026214">
    <property type="protein sequence ID" value="ETO07374.1"/>
    <property type="molecule type" value="Genomic_DNA"/>
</dbReference>
<feature type="transmembrane region" description="Helical" evidence="2">
    <location>
        <begin position="116"/>
        <end position="137"/>
    </location>
</feature>
<dbReference type="AlphaFoldDB" id="X6M0K1"/>
<accession>X6M0K1</accession>
<protein>
    <submittedName>
        <fullName evidence="3">Uncharacterized protein</fullName>
    </submittedName>
</protein>
<sequence>MSSEQAKTLKVHDTIDHRNKEGKFVPAEIVDKQGTKVRVHYQGTDSSSDVWSDYVKDFSRFAIHGSISQRIIIFVCLFVCSVFFFFFPPNQSTTIYLGEREDKCTYRNQFLYTYFVVYKCLYVYICLCICLFTISAIKQIHTQSKFNFFFLKKKKNPTLDFPTRMKAIDLMYCKHAQTKSLNQTSEIASGSRIIADELSKHSAQNTNCHNNNNNNNHNNNNNNNRNAYNHHNNTNNRNNNNRHNNHHNNNNQFKRKKKKKDDDGHVFDSSSDTDDEDNDSDTSKRKSRRSSSKKSSHPPFRMSSDVNIGGDRRRIAKKVCLFFLFFFFSFFLFFFPELHLVFGMC</sequence>
<dbReference type="Gene3D" id="2.30.30.140">
    <property type="match status" value="1"/>
</dbReference>
<proteinExistence type="predicted"/>
<feature type="compositionally biased region" description="Basic residues" evidence="1">
    <location>
        <begin position="285"/>
        <end position="296"/>
    </location>
</feature>
<reference evidence="3 4" key="1">
    <citation type="journal article" date="2013" name="Curr. Biol.">
        <title>The Genome of the Foraminiferan Reticulomyxa filosa.</title>
        <authorList>
            <person name="Glockner G."/>
            <person name="Hulsmann N."/>
            <person name="Schleicher M."/>
            <person name="Noegel A.A."/>
            <person name="Eichinger L."/>
            <person name="Gallinger C."/>
            <person name="Pawlowski J."/>
            <person name="Sierra R."/>
            <person name="Euteneuer U."/>
            <person name="Pillet L."/>
            <person name="Moustafa A."/>
            <person name="Platzer M."/>
            <person name="Groth M."/>
            <person name="Szafranski K."/>
            <person name="Schliwa M."/>
        </authorList>
    </citation>
    <scope>NUCLEOTIDE SEQUENCE [LARGE SCALE GENOMIC DNA]</scope>
</reference>
<dbReference type="SUPFAM" id="SSF81321">
    <property type="entry name" value="Family A G protein-coupled receptor-like"/>
    <property type="match status" value="1"/>
</dbReference>
<organism evidence="3 4">
    <name type="scientific">Reticulomyxa filosa</name>
    <dbReference type="NCBI Taxonomy" id="46433"/>
    <lineage>
        <taxon>Eukaryota</taxon>
        <taxon>Sar</taxon>
        <taxon>Rhizaria</taxon>
        <taxon>Retaria</taxon>
        <taxon>Foraminifera</taxon>
        <taxon>Monothalamids</taxon>
        <taxon>Reticulomyxidae</taxon>
        <taxon>Reticulomyxa</taxon>
    </lineage>
</organism>
<evidence type="ECO:0000256" key="2">
    <source>
        <dbReference type="SAM" id="Phobius"/>
    </source>
</evidence>
<evidence type="ECO:0000256" key="1">
    <source>
        <dbReference type="SAM" id="MobiDB-lite"/>
    </source>
</evidence>
<feature type="compositionally biased region" description="Low complexity" evidence="1">
    <location>
        <begin position="205"/>
        <end position="251"/>
    </location>
</feature>
<evidence type="ECO:0000313" key="3">
    <source>
        <dbReference type="EMBL" id="ETO07374.1"/>
    </source>
</evidence>
<evidence type="ECO:0000313" key="4">
    <source>
        <dbReference type="Proteomes" id="UP000023152"/>
    </source>
</evidence>
<feature type="region of interest" description="Disordered" evidence="1">
    <location>
        <begin position="203"/>
        <end position="307"/>
    </location>
</feature>
<keyword evidence="4" id="KW-1185">Reference proteome</keyword>
<keyword evidence="2" id="KW-0472">Membrane</keyword>
<name>X6M0K1_RETFI</name>